<keyword evidence="3" id="KW-0479">Metal-binding</keyword>
<evidence type="ECO:0000256" key="1">
    <source>
        <dbReference type="ARBA" id="ARBA00022490"/>
    </source>
</evidence>
<proteinExistence type="predicted"/>
<dbReference type="Proteomes" id="UP000315252">
    <property type="component" value="Unassembled WGS sequence"/>
</dbReference>
<dbReference type="GO" id="GO:0046872">
    <property type="term" value="F:metal ion binding"/>
    <property type="evidence" value="ECO:0007669"/>
    <property type="project" value="UniProtKB-KW"/>
</dbReference>
<dbReference type="Gene3D" id="3.40.50.1970">
    <property type="match status" value="1"/>
</dbReference>
<keyword evidence="7" id="KW-0443">Lipid metabolism</keyword>
<organism evidence="10 11">
    <name type="scientific">Denitrobaculum tricleocarpae</name>
    <dbReference type="NCBI Taxonomy" id="2591009"/>
    <lineage>
        <taxon>Bacteria</taxon>
        <taxon>Pseudomonadati</taxon>
        <taxon>Pseudomonadota</taxon>
        <taxon>Alphaproteobacteria</taxon>
        <taxon>Rhodospirillales</taxon>
        <taxon>Rhodospirillaceae</taxon>
        <taxon>Denitrobaculum</taxon>
    </lineage>
</organism>
<keyword evidence="8" id="KW-0594">Phospholipid biosynthesis</keyword>
<dbReference type="SUPFAM" id="SSF56796">
    <property type="entry name" value="Dehydroquinate synthase-like"/>
    <property type="match status" value="1"/>
</dbReference>
<dbReference type="AlphaFoldDB" id="A0A545SZB2"/>
<keyword evidence="11" id="KW-1185">Reference proteome</keyword>
<dbReference type="GO" id="GO:0008654">
    <property type="term" value="P:phospholipid biosynthetic process"/>
    <property type="evidence" value="ECO:0007669"/>
    <property type="project" value="UniProtKB-KW"/>
</dbReference>
<keyword evidence="5" id="KW-0560">Oxidoreductase</keyword>
<comment type="caution">
    <text evidence="10">The sequence shown here is derived from an EMBL/GenBank/DDBJ whole genome shotgun (WGS) entry which is preliminary data.</text>
</comment>
<reference evidence="10 11" key="1">
    <citation type="submission" date="2019-06" db="EMBL/GenBank/DDBJ databases">
        <title>Whole genome sequence for Rhodospirillaceae sp. R148.</title>
        <authorList>
            <person name="Wang G."/>
        </authorList>
    </citation>
    <scope>NUCLEOTIDE SEQUENCE [LARGE SCALE GENOMIC DNA]</scope>
    <source>
        <strain evidence="10 11">R148</strain>
    </source>
</reference>
<evidence type="ECO:0000256" key="5">
    <source>
        <dbReference type="ARBA" id="ARBA00023002"/>
    </source>
</evidence>
<evidence type="ECO:0000256" key="9">
    <source>
        <dbReference type="ARBA" id="ARBA00023264"/>
    </source>
</evidence>
<dbReference type="InterPro" id="IPR016205">
    <property type="entry name" value="Glycerol_DH"/>
</dbReference>
<accession>A0A545SZB2</accession>
<dbReference type="OrthoDB" id="8842430at2"/>
<dbReference type="PANTHER" id="PTHR43616:SF5">
    <property type="entry name" value="GLYCEROL DEHYDROGENASE 1"/>
    <property type="match status" value="1"/>
</dbReference>
<evidence type="ECO:0000256" key="7">
    <source>
        <dbReference type="ARBA" id="ARBA00023098"/>
    </source>
</evidence>
<evidence type="ECO:0000313" key="10">
    <source>
        <dbReference type="EMBL" id="TQV70315.1"/>
    </source>
</evidence>
<name>A0A545SZB2_9PROT</name>
<keyword evidence="1" id="KW-0963">Cytoplasm</keyword>
<gene>
    <name evidence="10" type="ORF">FKG95_27990</name>
</gene>
<dbReference type="PANTHER" id="PTHR43616">
    <property type="entry name" value="GLYCEROL DEHYDROGENASE"/>
    <property type="match status" value="1"/>
</dbReference>
<dbReference type="Gene3D" id="1.20.1090.10">
    <property type="entry name" value="Dehydroquinate synthase-like - alpha domain"/>
    <property type="match status" value="1"/>
</dbReference>
<keyword evidence="6" id="KW-0520">NAD</keyword>
<dbReference type="InterPro" id="IPR032837">
    <property type="entry name" value="G1PDH"/>
</dbReference>
<evidence type="ECO:0000256" key="8">
    <source>
        <dbReference type="ARBA" id="ARBA00023209"/>
    </source>
</evidence>
<evidence type="ECO:0000256" key="2">
    <source>
        <dbReference type="ARBA" id="ARBA00022516"/>
    </source>
</evidence>
<evidence type="ECO:0000313" key="11">
    <source>
        <dbReference type="Proteomes" id="UP000315252"/>
    </source>
</evidence>
<keyword evidence="9" id="KW-1208">Phospholipid metabolism</keyword>
<sequence>MTVKPEMSSPDGVSIESYGGVLDQLVAGDWVNPKTGERHGIPPKAMVIAASLDGAEADLIAARHRGKSIMVVSDSFTREALGRRVFEALKPLGNVTEYVWAKPSCSEDGVKQLQEDTRGAEVLIAVGSGTVNDSIKYATYLDGRDYSVFATSPMNAYSTSTASVSFGGFKKSIPCHGAKGIYYDLSVIAKCPPRLISAAFADVICRTTAQVDWLMSHILFDTPYSDTPYVLLNYDEGDMIANADKMLSGSVESLAMLTRISAIMGLGTSFTGTTHCGSMAEHMISHYIDMFAGEAHPRTSHGEQVGVATLSLSKLQNRLLNADHPPVMRPTVIPEAELHAKFGADYANMMIEQTRLKALDQREADRLNQLFADDWDGFADQLRAVMLPYERVKSAMEAAHCQLTGEELGLPAGFYSDAVRYARFIRERFSALDLADDSGQLESYAQSCV</sequence>
<dbReference type="Pfam" id="PF13685">
    <property type="entry name" value="Fe-ADH_2"/>
    <property type="match status" value="1"/>
</dbReference>
<dbReference type="RefSeq" id="WP_142899773.1">
    <property type="nucleotide sequence ID" value="NZ_ML660068.1"/>
</dbReference>
<evidence type="ECO:0000256" key="6">
    <source>
        <dbReference type="ARBA" id="ARBA00023027"/>
    </source>
</evidence>
<dbReference type="EMBL" id="VHSH01000017">
    <property type="protein sequence ID" value="TQV70315.1"/>
    <property type="molecule type" value="Genomic_DNA"/>
</dbReference>
<protein>
    <submittedName>
        <fullName evidence="10">sn-glycerol-1-phosphate dehydrogenase</fullName>
    </submittedName>
</protein>
<keyword evidence="2" id="KW-0444">Lipid biosynthesis</keyword>
<evidence type="ECO:0000256" key="3">
    <source>
        <dbReference type="ARBA" id="ARBA00022723"/>
    </source>
</evidence>
<keyword evidence="4" id="KW-0521">NADP</keyword>
<evidence type="ECO:0000256" key="4">
    <source>
        <dbReference type="ARBA" id="ARBA00022857"/>
    </source>
</evidence>
<dbReference type="GO" id="GO:0016614">
    <property type="term" value="F:oxidoreductase activity, acting on CH-OH group of donors"/>
    <property type="evidence" value="ECO:0007669"/>
    <property type="project" value="InterPro"/>
</dbReference>